<proteinExistence type="predicted"/>
<keyword evidence="2" id="KW-1185">Reference proteome</keyword>
<gene>
    <name evidence="1" type="ORF">LQG66_17805</name>
</gene>
<dbReference type="InterPro" id="IPR036736">
    <property type="entry name" value="ACP-like_sf"/>
</dbReference>
<evidence type="ECO:0000313" key="2">
    <source>
        <dbReference type="Proteomes" id="UP001431010"/>
    </source>
</evidence>
<evidence type="ECO:0000313" key="1">
    <source>
        <dbReference type="EMBL" id="UFZ08034.1"/>
    </source>
</evidence>
<evidence type="ECO:0008006" key="3">
    <source>
        <dbReference type="Google" id="ProtNLM"/>
    </source>
</evidence>
<dbReference type="RefSeq" id="WP_231327483.1">
    <property type="nucleotide sequence ID" value="NZ_CP088156.1"/>
</dbReference>
<reference evidence="1" key="1">
    <citation type="journal article" date="2024" name="Antonie Van Leeuwenhoek">
        <title>Bradyrhizobium ontarionense sp. nov., a novel bacterial symbiont isolated from Aeschynomene indica (Indian jointvetch), harbours photosynthesis, nitrogen fixation and nitrous oxide (N2O) reductase genes.</title>
        <authorList>
            <person name="Bromfield E.S.P."/>
            <person name="Cloutier S."/>
        </authorList>
    </citation>
    <scope>NUCLEOTIDE SEQUENCE</scope>
    <source>
        <strain evidence="1">A19</strain>
    </source>
</reference>
<accession>A0ABY3RKW6</accession>
<dbReference type="Gene3D" id="1.10.1200.10">
    <property type="entry name" value="ACP-like"/>
    <property type="match status" value="1"/>
</dbReference>
<dbReference type="SUPFAM" id="SSF47336">
    <property type="entry name" value="ACP-like"/>
    <property type="match status" value="1"/>
</dbReference>
<sequence>MSLDEITVTIIGFIKDELLEGKGVVLSPASELIDSGLLNSMFVIRLLAFLQDHYQIEDISNNDMHLENFRTISTIADLVGRYINAK</sequence>
<organism evidence="1 2">
    <name type="scientific">Bradyrhizobium ontarionense</name>
    <dbReference type="NCBI Taxonomy" id="2898149"/>
    <lineage>
        <taxon>Bacteria</taxon>
        <taxon>Pseudomonadati</taxon>
        <taxon>Pseudomonadota</taxon>
        <taxon>Alphaproteobacteria</taxon>
        <taxon>Hyphomicrobiales</taxon>
        <taxon>Nitrobacteraceae</taxon>
        <taxon>Bradyrhizobium</taxon>
    </lineage>
</organism>
<dbReference type="Proteomes" id="UP001431010">
    <property type="component" value="Chromosome"/>
</dbReference>
<dbReference type="EMBL" id="CP088156">
    <property type="protein sequence ID" value="UFZ08034.1"/>
    <property type="molecule type" value="Genomic_DNA"/>
</dbReference>
<name>A0ABY3RKW6_9BRAD</name>
<protein>
    <recommendedName>
        <fullName evidence="3">Carrier domain-containing protein</fullName>
    </recommendedName>
</protein>